<dbReference type="AlphaFoldDB" id="A0A0B7NQZ7"/>
<feature type="region of interest" description="Disordered" evidence="1">
    <location>
        <begin position="91"/>
        <end position="137"/>
    </location>
</feature>
<name>A0A0B7NQZ7_9FUNG</name>
<evidence type="ECO:0000256" key="1">
    <source>
        <dbReference type="SAM" id="MobiDB-lite"/>
    </source>
</evidence>
<evidence type="ECO:0000313" key="2">
    <source>
        <dbReference type="EMBL" id="CEP17763.1"/>
    </source>
</evidence>
<protein>
    <submittedName>
        <fullName evidence="2">Uncharacterized protein</fullName>
    </submittedName>
</protein>
<reference evidence="2 3" key="1">
    <citation type="submission" date="2014-09" db="EMBL/GenBank/DDBJ databases">
        <authorList>
            <person name="Ellenberger Sabrina"/>
        </authorList>
    </citation>
    <scope>NUCLEOTIDE SEQUENCE [LARGE SCALE GENOMIC DNA]</scope>
    <source>
        <strain evidence="2 3">CBS 412.66</strain>
    </source>
</reference>
<feature type="compositionally biased region" description="Basic and acidic residues" evidence="1">
    <location>
        <begin position="95"/>
        <end position="108"/>
    </location>
</feature>
<organism evidence="2 3">
    <name type="scientific">Parasitella parasitica</name>
    <dbReference type="NCBI Taxonomy" id="35722"/>
    <lineage>
        <taxon>Eukaryota</taxon>
        <taxon>Fungi</taxon>
        <taxon>Fungi incertae sedis</taxon>
        <taxon>Mucoromycota</taxon>
        <taxon>Mucoromycotina</taxon>
        <taxon>Mucoromycetes</taxon>
        <taxon>Mucorales</taxon>
        <taxon>Mucorineae</taxon>
        <taxon>Mucoraceae</taxon>
        <taxon>Parasitella</taxon>
    </lineage>
</organism>
<evidence type="ECO:0000313" key="3">
    <source>
        <dbReference type="Proteomes" id="UP000054107"/>
    </source>
</evidence>
<proteinExistence type="predicted"/>
<sequence length="137" mass="16285">MEFREVNSYIDQDSDDNKQQSFFSKIKKRLRRKSSWEKARDIYLKTKEEMSQFPVMECDPRIVDCYRYHPNMIPIEPIPPQSDENSEVVNLAVLSKEEEEKPDRKVNSDENADQNQPNNHGRDPTECQDPTLDDRFM</sequence>
<keyword evidence="3" id="KW-1185">Reference proteome</keyword>
<accession>A0A0B7NQZ7</accession>
<dbReference type="Proteomes" id="UP000054107">
    <property type="component" value="Unassembled WGS sequence"/>
</dbReference>
<dbReference type="EMBL" id="LN733737">
    <property type="protein sequence ID" value="CEP17763.1"/>
    <property type="molecule type" value="Genomic_DNA"/>
</dbReference>
<gene>
    <name evidence="2" type="primary">PARPA_12063.1 scaffold 44939</name>
</gene>